<dbReference type="EMBL" id="CP074572">
    <property type="protein sequence ID" value="QVK23547.1"/>
    <property type="molecule type" value="Genomic_DNA"/>
</dbReference>
<feature type="region of interest" description="Disordered" evidence="1">
    <location>
        <begin position="300"/>
        <end position="339"/>
    </location>
</feature>
<keyword evidence="4" id="KW-1185">Reference proteome</keyword>
<keyword evidence="2" id="KW-0732">Signal</keyword>
<dbReference type="Proteomes" id="UP000676428">
    <property type="component" value="Chromosome"/>
</dbReference>
<feature type="signal peptide" evidence="2">
    <location>
        <begin position="1"/>
        <end position="21"/>
    </location>
</feature>
<feature type="chain" id="PRO_5046838148" evidence="2">
    <location>
        <begin position="22"/>
        <end position="339"/>
    </location>
</feature>
<sequence length="339" mass="37891">MFAKFMLATLTALTLSPMVQAAQYPWYEVEIYIFERQAQTDEHWPDSPLALKTTNALDLLTPQVASDITGVSMAMGDCGNNSWNTLGSASSDTHSGTQPQQPCHGLGSAQTLVMPKIMPVDVHPKDERSANLQTAVLEGADKARFGEMMSKLQRQAGVQSLLHITWRQEMKPRRQAQPLHLFAGQDFSSRFQANGLPISEQPLNQGSFNGFDNLMSPEKPAAVWQFDGLLNIYLSHYLYVETRFNLRQPGQKSISVEGLPATVMPYLFSIPMEQNRRIRSTEIHYFDHPAMGMMLQVRRIRQPDGAEQQEPESQEAEDDQPQTPAADEPPATNGTPPQH</sequence>
<accession>A0ABX8DHZ4</accession>
<dbReference type="RefSeq" id="WP_213682171.1">
    <property type="nucleotide sequence ID" value="NZ_CP074572.1"/>
</dbReference>
<evidence type="ECO:0000313" key="3">
    <source>
        <dbReference type="EMBL" id="QVK23547.1"/>
    </source>
</evidence>
<evidence type="ECO:0000256" key="1">
    <source>
        <dbReference type="SAM" id="MobiDB-lite"/>
    </source>
</evidence>
<gene>
    <name evidence="3" type="ORF">KHX94_01925</name>
</gene>
<reference evidence="3 4" key="1">
    <citation type="journal article" date="2012" name="Int. J. Syst. Evol. Microbiol.">
        <title>Shewanella dokdonensis sp. nov., isolated from seawater.</title>
        <authorList>
            <person name="Sung H.R."/>
            <person name="Yoon J.H."/>
            <person name="Ghim S.Y."/>
        </authorList>
    </citation>
    <scope>NUCLEOTIDE SEQUENCE [LARGE SCALE GENOMIC DNA]</scope>
    <source>
        <strain evidence="3 4">DSM 23626</strain>
    </source>
</reference>
<evidence type="ECO:0000313" key="4">
    <source>
        <dbReference type="Proteomes" id="UP000676428"/>
    </source>
</evidence>
<dbReference type="InterPro" id="IPR021241">
    <property type="entry name" value="CsiV"/>
</dbReference>
<protein>
    <submittedName>
        <fullName evidence="3">Peptidoglycan binding protein CsiV</fullName>
    </submittedName>
</protein>
<evidence type="ECO:0000256" key="2">
    <source>
        <dbReference type="SAM" id="SignalP"/>
    </source>
</evidence>
<proteinExistence type="predicted"/>
<feature type="compositionally biased region" description="Acidic residues" evidence="1">
    <location>
        <begin position="307"/>
        <end position="320"/>
    </location>
</feature>
<organism evidence="3 4">
    <name type="scientific">Shewanella dokdonensis</name>
    <dbReference type="NCBI Taxonomy" id="712036"/>
    <lineage>
        <taxon>Bacteria</taxon>
        <taxon>Pseudomonadati</taxon>
        <taxon>Pseudomonadota</taxon>
        <taxon>Gammaproteobacteria</taxon>
        <taxon>Alteromonadales</taxon>
        <taxon>Shewanellaceae</taxon>
        <taxon>Shewanella</taxon>
    </lineage>
</organism>
<name>A0ABX8DHZ4_9GAMM</name>
<dbReference type="Pfam" id="PF10972">
    <property type="entry name" value="CsiV"/>
    <property type="match status" value="1"/>
</dbReference>